<name>X0WKC0_9ZZZZ</name>
<feature type="non-terminal residue" evidence="1">
    <location>
        <position position="1"/>
    </location>
</feature>
<sequence length="52" mass="5941">LDHHHGRLIGVVWLPAGHLQVVGDPMVDEFDDAEFPARLWTTQRFVAGSLFW</sequence>
<dbReference type="AlphaFoldDB" id="X0WKC0"/>
<proteinExistence type="predicted"/>
<accession>X0WKC0</accession>
<gene>
    <name evidence="1" type="ORF">S01H1_61060</name>
</gene>
<comment type="caution">
    <text evidence="1">The sequence shown here is derived from an EMBL/GenBank/DDBJ whole genome shotgun (WGS) entry which is preliminary data.</text>
</comment>
<organism evidence="1">
    <name type="scientific">marine sediment metagenome</name>
    <dbReference type="NCBI Taxonomy" id="412755"/>
    <lineage>
        <taxon>unclassified sequences</taxon>
        <taxon>metagenomes</taxon>
        <taxon>ecological metagenomes</taxon>
    </lineage>
</organism>
<evidence type="ECO:0000313" key="1">
    <source>
        <dbReference type="EMBL" id="GAG31090.1"/>
    </source>
</evidence>
<reference evidence="1" key="1">
    <citation type="journal article" date="2014" name="Front. Microbiol.">
        <title>High frequency of phylogenetically diverse reductive dehalogenase-homologous genes in deep subseafloor sedimentary metagenomes.</title>
        <authorList>
            <person name="Kawai M."/>
            <person name="Futagami T."/>
            <person name="Toyoda A."/>
            <person name="Takaki Y."/>
            <person name="Nishi S."/>
            <person name="Hori S."/>
            <person name="Arai W."/>
            <person name="Tsubouchi T."/>
            <person name="Morono Y."/>
            <person name="Uchiyama I."/>
            <person name="Ito T."/>
            <person name="Fujiyama A."/>
            <person name="Inagaki F."/>
            <person name="Takami H."/>
        </authorList>
    </citation>
    <scope>NUCLEOTIDE SEQUENCE</scope>
    <source>
        <strain evidence="1">Expedition CK06-06</strain>
    </source>
</reference>
<protein>
    <submittedName>
        <fullName evidence="1">Uncharacterized protein</fullName>
    </submittedName>
</protein>
<dbReference type="EMBL" id="BARS01040015">
    <property type="protein sequence ID" value="GAG31090.1"/>
    <property type="molecule type" value="Genomic_DNA"/>
</dbReference>